<protein>
    <recommendedName>
        <fullName evidence="8">DNA mismatch repair protein S5 domain-containing protein</fullName>
    </recommendedName>
</protein>
<dbReference type="Gene3D" id="3.30.565.10">
    <property type="entry name" value="Histidine kinase-like ATPase, C-terminal domain"/>
    <property type="match status" value="1"/>
</dbReference>
<dbReference type="InterPro" id="IPR038973">
    <property type="entry name" value="MutL/Mlh/Pms-like"/>
</dbReference>
<keyword evidence="7" id="KW-1185">Reference proteome</keyword>
<dbReference type="InterPro" id="IPR020568">
    <property type="entry name" value="Ribosomal_Su5_D2-typ_SF"/>
</dbReference>
<dbReference type="GO" id="GO:0140664">
    <property type="term" value="F:ATP-dependent DNA damage sensor activity"/>
    <property type="evidence" value="ECO:0007669"/>
    <property type="project" value="InterPro"/>
</dbReference>
<evidence type="ECO:0000313" key="7">
    <source>
        <dbReference type="Proteomes" id="UP000235371"/>
    </source>
</evidence>
<dbReference type="Gene3D" id="3.30.230.10">
    <property type="match status" value="1"/>
</dbReference>
<dbReference type="GO" id="GO:0030983">
    <property type="term" value="F:mismatched DNA binding"/>
    <property type="evidence" value="ECO:0007669"/>
    <property type="project" value="InterPro"/>
</dbReference>
<dbReference type="InParanoid" id="A0A2J6SN26"/>
<gene>
    <name evidence="6" type="ORF">K444DRAFT_621301</name>
</gene>
<feature type="region of interest" description="Disordered" evidence="3">
    <location>
        <begin position="647"/>
        <end position="673"/>
    </location>
</feature>
<dbReference type="AlphaFoldDB" id="A0A2J6SN26"/>
<comment type="similarity">
    <text evidence="1">Belongs to the DNA mismatch repair MutL/HexB family.</text>
</comment>
<evidence type="ECO:0000256" key="1">
    <source>
        <dbReference type="ARBA" id="ARBA00006082"/>
    </source>
</evidence>
<evidence type="ECO:0000256" key="2">
    <source>
        <dbReference type="ARBA" id="ARBA00022763"/>
    </source>
</evidence>
<organism evidence="6 7">
    <name type="scientific">Hyaloscypha bicolor E</name>
    <dbReference type="NCBI Taxonomy" id="1095630"/>
    <lineage>
        <taxon>Eukaryota</taxon>
        <taxon>Fungi</taxon>
        <taxon>Dikarya</taxon>
        <taxon>Ascomycota</taxon>
        <taxon>Pezizomycotina</taxon>
        <taxon>Leotiomycetes</taxon>
        <taxon>Helotiales</taxon>
        <taxon>Hyaloscyphaceae</taxon>
        <taxon>Hyaloscypha</taxon>
        <taxon>Hyaloscypha bicolor</taxon>
    </lineage>
</organism>
<dbReference type="SMART" id="SM00387">
    <property type="entry name" value="HATPase_c"/>
    <property type="match status" value="1"/>
</dbReference>
<dbReference type="OrthoDB" id="10263226at2759"/>
<feature type="compositionally biased region" description="Polar residues" evidence="3">
    <location>
        <begin position="485"/>
        <end position="508"/>
    </location>
</feature>
<feature type="region of interest" description="Disordered" evidence="3">
    <location>
        <begin position="693"/>
        <end position="714"/>
    </location>
</feature>
<proteinExistence type="inferred from homology"/>
<sequence>MAITPLPQATIQLLGSAQALTTPTSLVKELIDNALDAKASYIDILISPNTIDRIEVRDNGHGIQQEDLDALGRRGHTSKLRSFDELKSIGGVSLGFRGEALASAVQLGEVTVTTRTEGESVATTVKLKAPGGIDSRSRTSHPIGTTITVTKFVYKLPVRKQTFLKEASKTLGKIKELLQAYVLARPNIKFSFKVLKENKALWSYAPHLCGGVKEAVSQIFGKETASQCISKSTRFLERAHDADISTEHEEDLTAVERSLAPDSNDFIVDVFLPKPDADPSKIGHGQFISVDSRPVSHEKNTTRRIVTIFKRYMKESLSRSLEKAKSPFLRLNITCPVGSYDPNVEPGKNDVIFGNESIILKAIESLFREVYGEPKVVSSLPPPRSLKGKLDNFDLLLARNSAAPAANNSSSPAAKDLIPVQPHGTSISEVSTGSLAISLDVTEGSSALDNEKIDEPVDGEKRKWAFDMSRDFTEEIEGYERPSRRFQQSQSIEMSASDVQPDPRNSLNPWIIAKMTAPIQQRDQRASTTTRASHPVSRPVADPLPTPQHSSDPVASELDIHFQGGPSGPRQIFRNDDIRSLDIPPVRNLPCQRPEPGSIQRQGLGPNRRSLTADVDDEVLLDGDDCEAVRPRSDFVSARNVPDAALLSPPARLGPKRPRGVNRPFVPPMRRNTENISSNEVDSLRQTKLTNEYGASRGHNGISQDVTEQQPNPDLEWSMDFEHRKELASRRRGDELRAAALGVDSSDNHGVVRTSPHRNRYNAAIAALGARNPPLSTIGTLKEPFETSLPDGDPRAYLMRRQKSVMAQRVKSGEVPKMTRAKSNRLPLETVAENDKMHNLVLRPRVDMDRLQRVTKELMKSDMYVKKGNAICGLRIDSLETTGVASRVQAIVSKWMESQGKENCEVEYMFDNLVAVE</sequence>
<dbReference type="RefSeq" id="XP_024729057.1">
    <property type="nucleotide sequence ID" value="XM_024881872.1"/>
</dbReference>
<dbReference type="SUPFAM" id="SSF55874">
    <property type="entry name" value="ATPase domain of HSP90 chaperone/DNA topoisomerase II/histidine kinase"/>
    <property type="match status" value="1"/>
</dbReference>
<dbReference type="GO" id="GO:0061982">
    <property type="term" value="P:meiosis I cell cycle process"/>
    <property type="evidence" value="ECO:0007669"/>
    <property type="project" value="UniProtKB-ARBA"/>
</dbReference>
<dbReference type="GO" id="GO:0006298">
    <property type="term" value="P:mismatch repair"/>
    <property type="evidence" value="ECO:0007669"/>
    <property type="project" value="InterPro"/>
</dbReference>
<keyword evidence="2" id="KW-0227">DNA damage</keyword>
<dbReference type="Pfam" id="PF13589">
    <property type="entry name" value="HATPase_c_3"/>
    <property type="match status" value="1"/>
</dbReference>
<evidence type="ECO:0008006" key="8">
    <source>
        <dbReference type="Google" id="ProtNLM"/>
    </source>
</evidence>
<evidence type="ECO:0000313" key="6">
    <source>
        <dbReference type="EMBL" id="PMD52153.1"/>
    </source>
</evidence>
<dbReference type="NCBIfam" id="TIGR00585">
    <property type="entry name" value="mutl"/>
    <property type="match status" value="1"/>
</dbReference>
<evidence type="ECO:0000259" key="5">
    <source>
        <dbReference type="SMART" id="SM01340"/>
    </source>
</evidence>
<dbReference type="SMART" id="SM01340">
    <property type="entry name" value="DNA_mis_repair"/>
    <property type="match status" value="1"/>
</dbReference>
<dbReference type="EMBL" id="KZ613912">
    <property type="protein sequence ID" value="PMD52153.1"/>
    <property type="molecule type" value="Genomic_DNA"/>
</dbReference>
<dbReference type="SUPFAM" id="SSF54211">
    <property type="entry name" value="Ribosomal protein S5 domain 2-like"/>
    <property type="match status" value="1"/>
</dbReference>
<evidence type="ECO:0000259" key="4">
    <source>
        <dbReference type="SMART" id="SM00387"/>
    </source>
</evidence>
<feature type="compositionally biased region" description="Polar residues" evidence="3">
    <location>
        <begin position="701"/>
        <end position="712"/>
    </location>
</feature>
<dbReference type="InterPro" id="IPR014762">
    <property type="entry name" value="DNA_mismatch_repair_CS"/>
</dbReference>
<dbReference type="PROSITE" id="PS00058">
    <property type="entry name" value="DNA_MISMATCH_REPAIR_1"/>
    <property type="match status" value="1"/>
</dbReference>
<reference evidence="6 7" key="1">
    <citation type="submission" date="2016-04" db="EMBL/GenBank/DDBJ databases">
        <title>A degradative enzymes factory behind the ericoid mycorrhizal symbiosis.</title>
        <authorList>
            <consortium name="DOE Joint Genome Institute"/>
            <person name="Martino E."/>
            <person name="Morin E."/>
            <person name="Grelet G."/>
            <person name="Kuo A."/>
            <person name="Kohler A."/>
            <person name="Daghino S."/>
            <person name="Barry K."/>
            <person name="Choi C."/>
            <person name="Cichocki N."/>
            <person name="Clum A."/>
            <person name="Copeland A."/>
            <person name="Hainaut M."/>
            <person name="Haridas S."/>
            <person name="Labutti K."/>
            <person name="Lindquist E."/>
            <person name="Lipzen A."/>
            <person name="Khouja H.-R."/>
            <person name="Murat C."/>
            <person name="Ohm R."/>
            <person name="Olson A."/>
            <person name="Spatafora J."/>
            <person name="Veneault-Fourrey C."/>
            <person name="Henrissat B."/>
            <person name="Grigoriev I."/>
            <person name="Martin F."/>
            <person name="Perotto S."/>
        </authorList>
    </citation>
    <scope>NUCLEOTIDE SEQUENCE [LARGE SCALE GENOMIC DNA]</scope>
    <source>
        <strain evidence="6 7">E</strain>
    </source>
</reference>
<dbReference type="InterPro" id="IPR003594">
    <property type="entry name" value="HATPase_dom"/>
</dbReference>
<dbReference type="Proteomes" id="UP000235371">
    <property type="component" value="Unassembled WGS sequence"/>
</dbReference>
<name>A0A2J6SN26_9HELO</name>
<dbReference type="GO" id="GO:0005524">
    <property type="term" value="F:ATP binding"/>
    <property type="evidence" value="ECO:0007669"/>
    <property type="project" value="InterPro"/>
</dbReference>
<dbReference type="CDD" id="cd16926">
    <property type="entry name" value="HATPase_MutL-MLH-PMS-like"/>
    <property type="match status" value="1"/>
</dbReference>
<evidence type="ECO:0000256" key="3">
    <source>
        <dbReference type="SAM" id="MobiDB-lite"/>
    </source>
</evidence>
<dbReference type="PANTHER" id="PTHR10073:SF41">
    <property type="entry name" value="MISMATCH REPAIR PROTEIN, PUTATIVE (AFU_ORTHOLOGUE AFUA_8G05820)-RELATED"/>
    <property type="match status" value="1"/>
</dbReference>
<feature type="compositionally biased region" description="Polar residues" evidence="3">
    <location>
        <begin position="518"/>
        <end position="532"/>
    </location>
</feature>
<accession>A0A2J6SN26</accession>
<dbReference type="InterPro" id="IPR013507">
    <property type="entry name" value="DNA_mismatch_S5_2-like"/>
</dbReference>
<dbReference type="PANTHER" id="PTHR10073">
    <property type="entry name" value="DNA MISMATCH REPAIR PROTEIN MLH, PMS, MUTL"/>
    <property type="match status" value="1"/>
</dbReference>
<dbReference type="Pfam" id="PF01119">
    <property type="entry name" value="DNA_mis_repair"/>
    <property type="match status" value="1"/>
</dbReference>
<dbReference type="InterPro" id="IPR014721">
    <property type="entry name" value="Ribsml_uS5_D2-typ_fold_subgr"/>
</dbReference>
<dbReference type="GO" id="GO:0032389">
    <property type="term" value="C:MutLalpha complex"/>
    <property type="evidence" value="ECO:0007669"/>
    <property type="project" value="TreeGrafter"/>
</dbReference>
<dbReference type="InterPro" id="IPR002099">
    <property type="entry name" value="MutL/Mlh/PMS"/>
</dbReference>
<feature type="region of interest" description="Disordered" evidence="3">
    <location>
        <begin position="581"/>
        <end position="610"/>
    </location>
</feature>
<dbReference type="InterPro" id="IPR036890">
    <property type="entry name" value="HATPase_C_sf"/>
</dbReference>
<dbReference type="GO" id="GO:0016887">
    <property type="term" value="F:ATP hydrolysis activity"/>
    <property type="evidence" value="ECO:0007669"/>
    <property type="project" value="InterPro"/>
</dbReference>
<dbReference type="FunFam" id="3.30.565.10:FF:000017">
    <property type="entry name" value="PMS1 homolog 1, mismatch repair system component"/>
    <property type="match status" value="1"/>
</dbReference>
<feature type="domain" description="DNA mismatch repair protein S5" evidence="5">
    <location>
        <begin position="216"/>
        <end position="372"/>
    </location>
</feature>
<feature type="domain" description="Histidine kinase/HSP90-like ATPase" evidence="4">
    <location>
        <begin position="18"/>
        <end position="160"/>
    </location>
</feature>
<dbReference type="STRING" id="1095630.A0A2J6SN26"/>
<dbReference type="GeneID" id="36589949"/>
<feature type="region of interest" description="Disordered" evidence="3">
    <location>
        <begin position="480"/>
        <end position="554"/>
    </location>
</feature>